<evidence type="ECO:0000313" key="3">
    <source>
        <dbReference type="EMBL" id="EUN23203.1"/>
    </source>
</evidence>
<dbReference type="RefSeq" id="XP_014552784.1">
    <property type="nucleotide sequence ID" value="XM_014697298.1"/>
</dbReference>
<dbReference type="OrthoDB" id="2392550at2759"/>
<feature type="compositionally biased region" description="Basic and acidic residues" evidence="1">
    <location>
        <begin position="163"/>
        <end position="176"/>
    </location>
</feature>
<dbReference type="GeneID" id="26249564"/>
<feature type="region of interest" description="Disordered" evidence="1">
    <location>
        <begin position="97"/>
        <end position="249"/>
    </location>
</feature>
<evidence type="ECO:0000313" key="4">
    <source>
        <dbReference type="Proteomes" id="UP000054337"/>
    </source>
</evidence>
<gene>
    <name evidence="3" type="ORF">COCVIDRAFT_109335</name>
</gene>
<dbReference type="Pfam" id="PF10444">
    <property type="entry name" value="Nbl1_Borealin_N"/>
    <property type="match status" value="1"/>
</dbReference>
<dbReference type="HOGENOM" id="CLU_115518_0_0_1"/>
<dbReference type="Proteomes" id="UP000054337">
    <property type="component" value="Unassembled WGS sequence"/>
</dbReference>
<feature type="compositionally biased region" description="Basic and acidic residues" evidence="1">
    <location>
        <begin position="192"/>
        <end position="204"/>
    </location>
</feature>
<feature type="compositionally biased region" description="Polar residues" evidence="1">
    <location>
        <begin position="207"/>
        <end position="216"/>
    </location>
</feature>
<protein>
    <recommendedName>
        <fullName evidence="2">Borealin N-terminal domain-containing protein</fullName>
    </recommendedName>
</protein>
<keyword evidence="4" id="KW-1185">Reference proteome</keyword>
<feature type="domain" description="Borealin N-terminal" evidence="2">
    <location>
        <begin position="13"/>
        <end position="67"/>
    </location>
</feature>
<accession>W7DYS8</accession>
<reference evidence="3 4" key="1">
    <citation type="journal article" date="2013" name="PLoS Genet.">
        <title>Comparative genome structure, secondary metabolite, and effector coding capacity across Cochliobolus pathogens.</title>
        <authorList>
            <person name="Condon B.J."/>
            <person name="Leng Y."/>
            <person name="Wu D."/>
            <person name="Bushley K.E."/>
            <person name="Ohm R.A."/>
            <person name="Otillar R."/>
            <person name="Martin J."/>
            <person name="Schackwitz W."/>
            <person name="Grimwood J."/>
            <person name="MohdZainudin N."/>
            <person name="Xue C."/>
            <person name="Wang R."/>
            <person name="Manning V.A."/>
            <person name="Dhillon B."/>
            <person name="Tu Z.J."/>
            <person name="Steffenson B.J."/>
            <person name="Salamov A."/>
            <person name="Sun H."/>
            <person name="Lowry S."/>
            <person name="LaButti K."/>
            <person name="Han J."/>
            <person name="Copeland A."/>
            <person name="Lindquist E."/>
            <person name="Barry K."/>
            <person name="Schmutz J."/>
            <person name="Baker S.E."/>
            <person name="Ciuffetti L.M."/>
            <person name="Grigoriev I.V."/>
            <person name="Zhong S."/>
            <person name="Turgeon B.G."/>
        </authorList>
    </citation>
    <scope>NUCLEOTIDE SEQUENCE [LARGE SCALE GENOMIC DNA]</scope>
    <source>
        <strain evidence="3 4">FI3</strain>
    </source>
</reference>
<name>W7DYS8_BIPV3</name>
<dbReference type="AlphaFoldDB" id="W7DYS8"/>
<proteinExistence type="predicted"/>
<organism evidence="3 4">
    <name type="scientific">Bipolaris victoriae (strain FI3)</name>
    <name type="common">Victoria blight of oats agent</name>
    <name type="synonym">Cochliobolus victoriae</name>
    <dbReference type="NCBI Taxonomy" id="930091"/>
    <lineage>
        <taxon>Eukaryota</taxon>
        <taxon>Fungi</taxon>
        <taxon>Dikarya</taxon>
        <taxon>Ascomycota</taxon>
        <taxon>Pezizomycotina</taxon>
        <taxon>Dothideomycetes</taxon>
        <taxon>Pleosporomycetidae</taxon>
        <taxon>Pleosporales</taxon>
        <taxon>Pleosporineae</taxon>
        <taxon>Pleosporaceae</taxon>
        <taxon>Bipolaris</taxon>
    </lineage>
</organism>
<dbReference type="EMBL" id="KI968792">
    <property type="protein sequence ID" value="EUN23203.1"/>
    <property type="molecule type" value="Genomic_DNA"/>
</dbReference>
<evidence type="ECO:0000256" key="1">
    <source>
        <dbReference type="SAM" id="MobiDB-lite"/>
    </source>
</evidence>
<dbReference type="InterPro" id="IPR018851">
    <property type="entry name" value="Borealin_N"/>
</dbReference>
<evidence type="ECO:0000259" key="2">
    <source>
        <dbReference type="Pfam" id="PF10444"/>
    </source>
</evidence>
<feature type="compositionally biased region" description="Low complexity" evidence="1">
    <location>
        <begin position="97"/>
        <end position="155"/>
    </location>
</feature>
<sequence length="249" mass="26315">MNNIAGGLTAEAKANMLANLQIELNSRIEKLRSQCEAQCASMQSRLERRVNRIPVVTRQTTLANLLKASAPVQLIVAPAPPTKVTTTTAVITTSTTTTAATKKAAGTGTAGRKPRNAAPSAPSSRPASSPEVRIKSTSTTKTTNTKTVPTYAKATKTARAKKRSSDELSGEDKENSELPVPKKRTRNVAPKTEVEKAEKAEKKTTASGITRSTRAGSRTKPAGGHVLSPKTNAANARKPAPTARSVRPR</sequence>